<keyword evidence="2" id="KW-1133">Transmembrane helix</keyword>
<dbReference type="EMBL" id="JBAHYK010001575">
    <property type="protein sequence ID" value="KAL0567489.1"/>
    <property type="molecule type" value="Genomic_DNA"/>
</dbReference>
<keyword evidence="2" id="KW-0812">Transmembrane</keyword>
<gene>
    <name evidence="4" type="ORF">V5O48_014506</name>
</gene>
<protein>
    <recommendedName>
        <fullName evidence="3">DUF6534 domain-containing protein</fullName>
    </recommendedName>
</protein>
<accession>A0ABR3EX63</accession>
<keyword evidence="5" id="KW-1185">Reference proteome</keyword>
<feature type="domain" description="DUF6534" evidence="3">
    <location>
        <begin position="1"/>
        <end position="59"/>
    </location>
</feature>
<evidence type="ECO:0000259" key="3">
    <source>
        <dbReference type="Pfam" id="PF20152"/>
    </source>
</evidence>
<keyword evidence="2" id="KW-0472">Membrane</keyword>
<feature type="non-terminal residue" evidence="4">
    <location>
        <position position="1"/>
    </location>
</feature>
<evidence type="ECO:0000256" key="1">
    <source>
        <dbReference type="SAM" id="MobiDB-lite"/>
    </source>
</evidence>
<dbReference type="InterPro" id="IPR045339">
    <property type="entry name" value="DUF6534"/>
</dbReference>
<evidence type="ECO:0000313" key="4">
    <source>
        <dbReference type="EMBL" id="KAL0567489.1"/>
    </source>
</evidence>
<feature type="compositionally biased region" description="Basic and acidic residues" evidence="1">
    <location>
        <begin position="101"/>
        <end position="114"/>
    </location>
</feature>
<feature type="transmembrane region" description="Helical" evidence="2">
    <location>
        <begin position="35"/>
        <end position="52"/>
    </location>
</feature>
<feature type="region of interest" description="Disordered" evidence="1">
    <location>
        <begin position="101"/>
        <end position="132"/>
    </location>
</feature>
<evidence type="ECO:0000256" key="2">
    <source>
        <dbReference type="SAM" id="Phobius"/>
    </source>
</evidence>
<proteinExistence type="predicted"/>
<feature type="transmembrane region" description="Helical" evidence="2">
    <location>
        <begin position="7"/>
        <end position="29"/>
    </location>
</feature>
<comment type="caution">
    <text evidence="4">The sequence shown here is derived from an EMBL/GenBank/DDBJ whole genome shotgun (WGS) entry which is preliminary data.</text>
</comment>
<reference evidence="4 5" key="1">
    <citation type="submission" date="2024-02" db="EMBL/GenBank/DDBJ databases">
        <title>A draft genome for the cacao thread blight pathogen Marasmius crinis-equi.</title>
        <authorList>
            <person name="Cohen S.P."/>
            <person name="Baruah I.K."/>
            <person name="Amoako-Attah I."/>
            <person name="Bukari Y."/>
            <person name="Meinhardt L.W."/>
            <person name="Bailey B.A."/>
        </authorList>
    </citation>
    <scope>NUCLEOTIDE SEQUENCE [LARGE SCALE GENOMIC DNA]</scope>
    <source>
        <strain evidence="4 5">GH-76</strain>
    </source>
</reference>
<name>A0ABR3EX63_9AGAR</name>
<evidence type="ECO:0000313" key="5">
    <source>
        <dbReference type="Proteomes" id="UP001465976"/>
    </source>
</evidence>
<sequence length="132" mass="14231">LVNHLTIIAIQTGTPGSVVAVIGLVVYLVDNESNISVGIAFSLGRIYAITMLHNLNSREKLRETTNIVTGISTLMQQLNLADTLPSEANSPNEILSAYKSRVDVEDGTPQKHTELSGMDMSPSSNHIKDSVK</sequence>
<dbReference type="Proteomes" id="UP001465976">
    <property type="component" value="Unassembled WGS sequence"/>
</dbReference>
<dbReference type="Pfam" id="PF20152">
    <property type="entry name" value="DUF6534"/>
    <property type="match status" value="1"/>
</dbReference>
<organism evidence="4 5">
    <name type="scientific">Marasmius crinis-equi</name>
    <dbReference type="NCBI Taxonomy" id="585013"/>
    <lineage>
        <taxon>Eukaryota</taxon>
        <taxon>Fungi</taxon>
        <taxon>Dikarya</taxon>
        <taxon>Basidiomycota</taxon>
        <taxon>Agaricomycotina</taxon>
        <taxon>Agaricomycetes</taxon>
        <taxon>Agaricomycetidae</taxon>
        <taxon>Agaricales</taxon>
        <taxon>Marasmiineae</taxon>
        <taxon>Marasmiaceae</taxon>
        <taxon>Marasmius</taxon>
    </lineage>
</organism>